<dbReference type="AlphaFoldDB" id="A0A4Y8ZRL2"/>
<evidence type="ECO:0000259" key="1">
    <source>
        <dbReference type="Pfam" id="PF21834"/>
    </source>
</evidence>
<proteinExistence type="predicted"/>
<dbReference type="Pfam" id="PF21834">
    <property type="entry name" value="DUF6894"/>
    <property type="match status" value="1"/>
</dbReference>
<name>A0A4Y8ZRL2_9SPHN</name>
<feature type="domain" description="DUF6894" evidence="1">
    <location>
        <begin position="3"/>
        <end position="71"/>
    </location>
</feature>
<comment type="caution">
    <text evidence="2">The sequence shown here is derived from an EMBL/GenBank/DDBJ whole genome shotgun (WGS) entry which is preliminary data.</text>
</comment>
<sequence length="81" mass="9206">MPRFFFHFENQGVRVPDETGLVLPDQEAAWYQAVRNARDLIRAESAMGCGWSNQWVQIDDDKGVPVDRIPLEEIARYAGGV</sequence>
<dbReference type="OrthoDB" id="7476020at2"/>
<evidence type="ECO:0000313" key="3">
    <source>
        <dbReference type="Proteomes" id="UP000298213"/>
    </source>
</evidence>
<gene>
    <name evidence="2" type="ORF">E2493_08380</name>
</gene>
<dbReference type="InterPro" id="IPR054189">
    <property type="entry name" value="DUF6894"/>
</dbReference>
<organism evidence="2 3">
    <name type="scientific">Sphingomonas parva</name>
    <dbReference type="NCBI Taxonomy" id="2555898"/>
    <lineage>
        <taxon>Bacteria</taxon>
        <taxon>Pseudomonadati</taxon>
        <taxon>Pseudomonadota</taxon>
        <taxon>Alphaproteobacteria</taxon>
        <taxon>Sphingomonadales</taxon>
        <taxon>Sphingomonadaceae</taxon>
        <taxon>Sphingomonas</taxon>
    </lineage>
</organism>
<dbReference type="RefSeq" id="WP_135085649.1">
    <property type="nucleotide sequence ID" value="NZ_SPDV01000013.1"/>
</dbReference>
<dbReference type="EMBL" id="SPDV01000013">
    <property type="protein sequence ID" value="TFI58653.1"/>
    <property type="molecule type" value="Genomic_DNA"/>
</dbReference>
<evidence type="ECO:0000313" key="2">
    <source>
        <dbReference type="EMBL" id="TFI58653.1"/>
    </source>
</evidence>
<reference evidence="2 3" key="1">
    <citation type="submission" date="2019-03" db="EMBL/GenBank/DDBJ databases">
        <title>Genome sequence of Sphingomonas sp. 17J27-24.</title>
        <authorList>
            <person name="Kim M."/>
            <person name="Maeng S."/>
            <person name="Sathiyaraj S."/>
        </authorList>
    </citation>
    <scope>NUCLEOTIDE SEQUENCE [LARGE SCALE GENOMIC DNA]</scope>
    <source>
        <strain evidence="2 3">17J27-24</strain>
    </source>
</reference>
<dbReference type="Proteomes" id="UP000298213">
    <property type="component" value="Unassembled WGS sequence"/>
</dbReference>
<keyword evidence="3" id="KW-1185">Reference proteome</keyword>
<accession>A0A4Y8ZRL2</accession>
<protein>
    <recommendedName>
        <fullName evidence="1">DUF6894 domain-containing protein</fullName>
    </recommendedName>
</protein>